<evidence type="ECO:0000256" key="5">
    <source>
        <dbReference type="ARBA" id="ARBA00022679"/>
    </source>
</evidence>
<feature type="compositionally biased region" description="Low complexity" evidence="12">
    <location>
        <begin position="38"/>
        <end position="54"/>
    </location>
</feature>
<dbReference type="AlphaFoldDB" id="A0A9P6C541"/>
<dbReference type="EMBL" id="MU151148">
    <property type="protein sequence ID" value="KAF9448838.1"/>
    <property type="molecule type" value="Genomic_DNA"/>
</dbReference>
<feature type="region of interest" description="Disordered" evidence="12">
    <location>
        <begin position="1"/>
        <end position="146"/>
    </location>
</feature>
<feature type="region of interest" description="Disordered" evidence="12">
    <location>
        <begin position="262"/>
        <end position="292"/>
    </location>
</feature>
<dbReference type="InterPro" id="IPR029063">
    <property type="entry name" value="SAM-dependent_MTases_sf"/>
</dbReference>
<dbReference type="GO" id="GO:0006281">
    <property type="term" value="P:DNA repair"/>
    <property type="evidence" value="ECO:0007669"/>
    <property type="project" value="TreeGrafter"/>
</dbReference>
<dbReference type="EC" id="2.1.1.360" evidence="2 11"/>
<comment type="subcellular location">
    <subcellularLocation>
        <location evidence="1 11">Nucleus</location>
    </subcellularLocation>
</comment>
<dbReference type="PROSITE" id="PS51569">
    <property type="entry name" value="DOT1"/>
    <property type="match status" value="1"/>
</dbReference>
<feature type="compositionally biased region" description="Low complexity" evidence="12">
    <location>
        <begin position="1"/>
        <end position="21"/>
    </location>
</feature>
<dbReference type="Proteomes" id="UP000807342">
    <property type="component" value="Unassembled WGS sequence"/>
</dbReference>
<keyword evidence="5 11" id="KW-0808">Transferase</keyword>
<dbReference type="GO" id="GO:0000077">
    <property type="term" value="P:DNA damage checkpoint signaling"/>
    <property type="evidence" value="ECO:0007669"/>
    <property type="project" value="TreeGrafter"/>
</dbReference>
<evidence type="ECO:0000256" key="11">
    <source>
        <dbReference type="RuleBase" id="RU271113"/>
    </source>
</evidence>
<accession>A0A9P6C541</accession>
<evidence type="ECO:0000313" key="15">
    <source>
        <dbReference type="Proteomes" id="UP000807342"/>
    </source>
</evidence>
<comment type="catalytic activity">
    <reaction evidence="10 11">
        <text>L-lysyl(79)-[histone H3] + 3 S-adenosyl-L-methionine = N(6),N(6),N(6)-trimethyl-L-lysyl(79)-[histone H3] + 3 S-adenosyl-L-homocysteine + 3 H(+)</text>
        <dbReference type="Rhea" id="RHEA:60328"/>
        <dbReference type="Rhea" id="RHEA-COMP:15549"/>
        <dbReference type="Rhea" id="RHEA-COMP:15552"/>
        <dbReference type="ChEBI" id="CHEBI:15378"/>
        <dbReference type="ChEBI" id="CHEBI:29969"/>
        <dbReference type="ChEBI" id="CHEBI:57856"/>
        <dbReference type="ChEBI" id="CHEBI:59789"/>
        <dbReference type="ChEBI" id="CHEBI:61961"/>
        <dbReference type="EC" id="2.1.1.360"/>
    </reaction>
</comment>
<name>A0A9P6C541_9AGAR</name>
<feature type="compositionally biased region" description="Polar residues" evidence="12">
    <location>
        <begin position="115"/>
        <end position="126"/>
    </location>
</feature>
<dbReference type="GO" id="GO:0032259">
    <property type="term" value="P:methylation"/>
    <property type="evidence" value="ECO:0007669"/>
    <property type="project" value="UniProtKB-KW"/>
</dbReference>
<dbReference type="FunFam" id="3.40.50.150:FF:000033">
    <property type="entry name" value="Histone-lysine N-methyltransferase, H3 lysine-79 specific"/>
    <property type="match status" value="1"/>
</dbReference>
<dbReference type="OrthoDB" id="443402at2759"/>
<evidence type="ECO:0000256" key="2">
    <source>
        <dbReference type="ARBA" id="ARBA00012190"/>
    </source>
</evidence>
<dbReference type="PANTHER" id="PTHR21451:SF0">
    <property type="entry name" value="HISTONE-LYSINE N-METHYLTRANSFERASE, H3 LYSINE-79 SPECIFIC"/>
    <property type="match status" value="1"/>
</dbReference>
<comment type="similarity">
    <text evidence="11">Belongs to the class I-like SAM-binding methyltransferase superfamily. DOT1 family.</text>
</comment>
<evidence type="ECO:0000256" key="9">
    <source>
        <dbReference type="ARBA" id="ARBA00029821"/>
    </source>
</evidence>
<feature type="domain" description="DOT1" evidence="13">
    <location>
        <begin position="275"/>
        <end position="611"/>
    </location>
</feature>
<dbReference type="GO" id="GO:0140956">
    <property type="term" value="F:histone H3K79 trimethyltransferase activity"/>
    <property type="evidence" value="ECO:0007669"/>
    <property type="project" value="UniProtKB-EC"/>
</dbReference>
<dbReference type="Pfam" id="PF08123">
    <property type="entry name" value="DOT1"/>
    <property type="match status" value="1"/>
</dbReference>
<sequence length="626" mass="70247">MLSSSTDFSFFSSPIPTSSLSQVIVKTRHRPSPSIHGSSTTTTPVRSSPLARPASSPPFSSPLSEPPTSTKKKRKLINSDSSQAAPNPREPKRPRGRPRKKPRKRSPSPSTSTRVQSRAQSHQSILAPSPEPIYRSDRSRSTSLFPGLDSDASLFQRRWRIDEDGDPGDRFLSSEVIVKRLMKSYKAYFKNLNDPEDKSWEPHPENYPIAELEYPNSGAKERFILLAPKDKDHYNPIMDLEKSLLTIVQFYLTPEQQALLGPLPNESFADVDSPPPSPSPSPSPPISRTSTISANSEECLPADPFPDPQSCENDIQSKDHIPLLRALRRAINLQDGPLFVRSLGKINTILRNIKYPTSPDSAQLLPNPLMDVVETWTEPGLPYKVLMRIIDENYQRAVGPNVKTLKKYEAFSSTVYGELMPVLSHEIIRLTQLREDSLFLDLGSGVANVVVQAALQTGCTAYGIELMPQPARVARDMAEQIKIRARMWGVTIGQMELEEGDMLKSKRVDELMAKADVVLVDNKVFEESLNETLKPKFLDLKEGAIVISLAPFVSSLNARMTERNVDDISAIFEVTERSYRSGSVSWGNNSGSYYIHRVDREGYAQIRERFETARNMTRSSRRRNQR</sequence>
<comment type="caution">
    <text evidence="14">The sequence shown here is derived from an EMBL/GenBank/DDBJ whole genome shotgun (WGS) entry which is preliminary data.</text>
</comment>
<evidence type="ECO:0000256" key="3">
    <source>
        <dbReference type="ARBA" id="ARBA00020987"/>
    </source>
</evidence>
<gene>
    <name evidence="14" type="ORF">P691DRAFT_728971</name>
</gene>
<feature type="compositionally biased region" description="Pro residues" evidence="12">
    <location>
        <begin position="273"/>
        <end position="285"/>
    </location>
</feature>
<evidence type="ECO:0000313" key="14">
    <source>
        <dbReference type="EMBL" id="KAF9448838.1"/>
    </source>
</evidence>
<feature type="compositionally biased region" description="Basic residues" evidence="12">
    <location>
        <begin position="92"/>
        <end position="106"/>
    </location>
</feature>
<dbReference type="InterPro" id="IPR030445">
    <property type="entry name" value="H3-K79_meTrfase"/>
</dbReference>
<dbReference type="GO" id="GO:0005634">
    <property type="term" value="C:nucleus"/>
    <property type="evidence" value="ECO:0007669"/>
    <property type="project" value="UniProtKB-SubCell"/>
</dbReference>
<comment type="miscellaneous">
    <text evidence="11">In contrast to other lysine histone methyltransferases, it does not contain a SET domain, suggesting the existence of another mechanism for methylation of lysine residues of histones.</text>
</comment>
<evidence type="ECO:0000259" key="13">
    <source>
        <dbReference type="PROSITE" id="PS51569"/>
    </source>
</evidence>
<evidence type="ECO:0000256" key="7">
    <source>
        <dbReference type="ARBA" id="ARBA00022853"/>
    </source>
</evidence>
<keyword evidence="6 11" id="KW-0949">S-adenosyl-L-methionine</keyword>
<evidence type="ECO:0000256" key="1">
    <source>
        <dbReference type="ARBA" id="ARBA00004123"/>
    </source>
</evidence>
<protein>
    <recommendedName>
        <fullName evidence="3 11">Histone-lysine N-methyltransferase, H3 lysine-79 specific</fullName>
        <ecNumber evidence="2 11">2.1.1.360</ecNumber>
    </recommendedName>
    <alternativeName>
        <fullName evidence="9 11">Histone H3-K79 methyltransferase</fullName>
    </alternativeName>
</protein>
<keyword evidence="15" id="KW-1185">Reference proteome</keyword>
<evidence type="ECO:0000256" key="4">
    <source>
        <dbReference type="ARBA" id="ARBA00022603"/>
    </source>
</evidence>
<organism evidence="14 15">
    <name type="scientific">Macrolepiota fuliginosa MF-IS2</name>
    <dbReference type="NCBI Taxonomy" id="1400762"/>
    <lineage>
        <taxon>Eukaryota</taxon>
        <taxon>Fungi</taxon>
        <taxon>Dikarya</taxon>
        <taxon>Basidiomycota</taxon>
        <taxon>Agaricomycotina</taxon>
        <taxon>Agaricomycetes</taxon>
        <taxon>Agaricomycetidae</taxon>
        <taxon>Agaricales</taxon>
        <taxon>Agaricineae</taxon>
        <taxon>Agaricaceae</taxon>
        <taxon>Macrolepiota</taxon>
    </lineage>
</organism>
<keyword evidence="4 11" id="KW-0489">Methyltransferase</keyword>
<dbReference type="Gene3D" id="3.40.50.150">
    <property type="entry name" value="Vaccinia Virus protein VP39"/>
    <property type="match status" value="1"/>
</dbReference>
<dbReference type="PANTHER" id="PTHR21451">
    <property type="entry name" value="HISTONE H3 METHYLTRANSFERASE"/>
    <property type="match status" value="1"/>
</dbReference>
<evidence type="ECO:0000256" key="6">
    <source>
        <dbReference type="ARBA" id="ARBA00022691"/>
    </source>
</evidence>
<evidence type="ECO:0000256" key="12">
    <source>
        <dbReference type="SAM" id="MobiDB-lite"/>
    </source>
</evidence>
<comment type="function">
    <text evidence="11">Histone methyltransferase that specifically trimethylates histone H3 to form H3K79me3. This methylation is required for telomere silencing and for the pachytene checkpoint during the meiotic cell cycle by allowing the recruitment of RAD9 to double strand breaks. Nucleosomes are preferred as substrate compared to free histone.</text>
</comment>
<reference evidence="14" key="1">
    <citation type="submission" date="2020-11" db="EMBL/GenBank/DDBJ databases">
        <authorList>
            <consortium name="DOE Joint Genome Institute"/>
            <person name="Ahrendt S."/>
            <person name="Riley R."/>
            <person name="Andreopoulos W."/>
            <person name="Labutti K."/>
            <person name="Pangilinan J."/>
            <person name="Ruiz-Duenas F.J."/>
            <person name="Barrasa J.M."/>
            <person name="Sanchez-Garcia M."/>
            <person name="Camarero S."/>
            <person name="Miyauchi S."/>
            <person name="Serrano A."/>
            <person name="Linde D."/>
            <person name="Babiker R."/>
            <person name="Drula E."/>
            <person name="Ayuso-Fernandez I."/>
            <person name="Pacheco R."/>
            <person name="Padilla G."/>
            <person name="Ferreira P."/>
            <person name="Barriuso J."/>
            <person name="Kellner H."/>
            <person name="Castanera R."/>
            <person name="Alfaro M."/>
            <person name="Ramirez L."/>
            <person name="Pisabarro A.G."/>
            <person name="Kuo A."/>
            <person name="Tritt A."/>
            <person name="Lipzen A."/>
            <person name="He G."/>
            <person name="Yan M."/>
            <person name="Ng V."/>
            <person name="Cullen D."/>
            <person name="Martin F."/>
            <person name="Rosso M.-N."/>
            <person name="Henrissat B."/>
            <person name="Hibbett D."/>
            <person name="Martinez A.T."/>
            <person name="Grigoriev I.V."/>
        </authorList>
    </citation>
    <scope>NUCLEOTIDE SEQUENCE</scope>
    <source>
        <strain evidence="14">MF-IS2</strain>
    </source>
</reference>
<comment type="activity regulation">
    <text evidence="11">Ubiquitination of histone H2B to form H2BK123ub1 is required for efficient DOT1 methyltransferase activity on histone H3.</text>
</comment>
<keyword evidence="8 11" id="KW-0539">Nucleus</keyword>
<dbReference type="InterPro" id="IPR025789">
    <property type="entry name" value="DOT1_dom"/>
</dbReference>
<keyword evidence="7 11" id="KW-0156">Chromatin regulator</keyword>
<evidence type="ECO:0000256" key="8">
    <source>
        <dbReference type="ARBA" id="ARBA00023242"/>
    </source>
</evidence>
<evidence type="ECO:0000256" key="10">
    <source>
        <dbReference type="ARBA" id="ARBA00047770"/>
    </source>
</evidence>
<dbReference type="SUPFAM" id="SSF53335">
    <property type="entry name" value="S-adenosyl-L-methionine-dependent methyltransferases"/>
    <property type="match status" value="1"/>
</dbReference>
<proteinExistence type="inferred from homology"/>